<protein>
    <submittedName>
        <fullName evidence="1">Uncharacterized protein</fullName>
    </submittedName>
</protein>
<dbReference type="AlphaFoldDB" id="A0AA45WQ37"/>
<dbReference type="Pfam" id="PF10830">
    <property type="entry name" value="DUF2553"/>
    <property type="match status" value="1"/>
</dbReference>
<sequence>MGWADISDKVTGRLEAGRLVFYHNHQPVAEMDLRTKEMSLREGYMMDGAQIFAADNKTKLQPRYADNCDVDWCQ</sequence>
<comment type="caution">
    <text evidence="1">The sequence shown here is derived from an EMBL/GenBank/DDBJ whole genome shotgun (WGS) entry which is preliminary data.</text>
</comment>
<accession>A0AA45WQ37</accession>
<dbReference type="RefSeq" id="WP_284724407.1">
    <property type="nucleotide sequence ID" value="NZ_FXTU01000004.1"/>
</dbReference>
<evidence type="ECO:0000313" key="1">
    <source>
        <dbReference type="EMBL" id="SMP23767.1"/>
    </source>
</evidence>
<evidence type="ECO:0000313" key="2">
    <source>
        <dbReference type="Proteomes" id="UP001157946"/>
    </source>
</evidence>
<organism evidence="1 2">
    <name type="scientific">Laceyella tengchongensis</name>
    <dbReference type="NCBI Taxonomy" id="574699"/>
    <lineage>
        <taxon>Bacteria</taxon>
        <taxon>Bacillati</taxon>
        <taxon>Bacillota</taxon>
        <taxon>Bacilli</taxon>
        <taxon>Bacillales</taxon>
        <taxon>Thermoactinomycetaceae</taxon>
        <taxon>Laceyella</taxon>
    </lineage>
</organism>
<gene>
    <name evidence="1" type="ORF">SAMN06265361_104250</name>
</gene>
<name>A0AA45WQ37_9BACL</name>
<dbReference type="Proteomes" id="UP001157946">
    <property type="component" value="Unassembled WGS sequence"/>
</dbReference>
<reference evidence="1" key="1">
    <citation type="submission" date="2017-05" db="EMBL/GenBank/DDBJ databases">
        <authorList>
            <person name="Varghese N."/>
            <person name="Submissions S."/>
        </authorList>
    </citation>
    <scope>NUCLEOTIDE SEQUENCE</scope>
    <source>
        <strain evidence="1">DSM 45262</strain>
    </source>
</reference>
<dbReference type="EMBL" id="FXTU01000004">
    <property type="protein sequence ID" value="SMP23767.1"/>
    <property type="molecule type" value="Genomic_DNA"/>
</dbReference>
<proteinExistence type="predicted"/>
<dbReference type="InterPro" id="IPR020140">
    <property type="entry name" value="Uncharacterised_YusG"/>
</dbReference>
<keyword evidence="2" id="KW-1185">Reference proteome</keyword>